<feature type="region of interest" description="Disordered" evidence="1">
    <location>
        <begin position="183"/>
        <end position="202"/>
    </location>
</feature>
<proteinExistence type="predicted"/>
<dbReference type="Proteomes" id="UP000019132">
    <property type="component" value="Unassembled WGS sequence"/>
</dbReference>
<name>K3X4M9_GLOUD</name>
<dbReference type="eggNOG" id="ENOG502SQ56">
    <property type="taxonomic scope" value="Eukaryota"/>
</dbReference>
<evidence type="ECO:0000313" key="2">
    <source>
        <dbReference type="EnsemblProtists" id="PYU1_T012178"/>
    </source>
</evidence>
<feature type="compositionally biased region" description="Basic and acidic residues" evidence="1">
    <location>
        <begin position="190"/>
        <end position="202"/>
    </location>
</feature>
<dbReference type="EMBL" id="GL376601">
    <property type="status" value="NOT_ANNOTATED_CDS"/>
    <property type="molecule type" value="Genomic_DNA"/>
</dbReference>
<protein>
    <submittedName>
        <fullName evidence="2">Uncharacterized protein</fullName>
    </submittedName>
</protein>
<dbReference type="InParanoid" id="K3X4M9"/>
<evidence type="ECO:0000256" key="1">
    <source>
        <dbReference type="SAM" id="MobiDB-lite"/>
    </source>
</evidence>
<keyword evidence="3" id="KW-1185">Reference proteome</keyword>
<reference evidence="3" key="2">
    <citation type="submission" date="2010-04" db="EMBL/GenBank/DDBJ databases">
        <authorList>
            <person name="Buell R."/>
            <person name="Hamilton J."/>
            <person name="Hostetler J."/>
        </authorList>
    </citation>
    <scope>NUCLEOTIDE SEQUENCE [LARGE SCALE GENOMIC DNA]</scope>
    <source>
        <strain evidence="3">DAOM:BR144</strain>
    </source>
</reference>
<reference evidence="2" key="3">
    <citation type="submission" date="2015-02" db="UniProtKB">
        <authorList>
            <consortium name="EnsemblProtists"/>
        </authorList>
    </citation>
    <scope>IDENTIFICATION</scope>
    <source>
        <strain evidence="2">DAOM BR144</strain>
    </source>
</reference>
<evidence type="ECO:0000313" key="3">
    <source>
        <dbReference type="Proteomes" id="UP000019132"/>
    </source>
</evidence>
<dbReference type="OMA" id="MTICHEY"/>
<organism evidence="2 3">
    <name type="scientific">Globisporangium ultimum (strain ATCC 200006 / CBS 805.95 / DAOM BR144)</name>
    <name type="common">Pythium ultimum</name>
    <dbReference type="NCBI Taxonomy" id="431595"/>
    <lineage>
        <taxon>Eukaryota</taxon>
        <taxon>Sar</taxon>
        <taxon>Stramenopiles</taxon>
        <taxon>Oomycota</taxon>
        <taxon>Peronosporomycetes</taxon>
        <taxon>Pythiales</taxon>
        <taxon>Pythiaceae</taxon>
        <taxon>Globisporangium</taxon>
    </lineage>
</organism>
<dbReference type="HOGENOM" id="CLU_062141_2_0_1"/>
<accession>K3X4M9</accession>
<dbReference type="AlphaFoldDB" id="K3X4M9"/>
<dbReference type="VEuPathDB" id="FungiDB:PYU1_G012152"/>
<reference evidence="3" key="1">
    <citation type="journal article" date="2010" name="Genome Biol.">
        <title>Genome sequence of the necrotrophic plant pathogen Pythium ultimum reveals original pathogenicity mechanisms and effector repertoire.</title>
        <authorList>
            <person name="Levesque C.A."/>
            <person name="Brouwer H."/>
            <person name="Cano L."/>
            <person name="Hamilton J.P."/>
            <person name="Holt C."/>
            <person name="Huitema E."/>
            <person name="Raffaele S."/>
            <person name="Robideau G.P."/>
            <person name="Thines M."/>
            <person name="Win J."/>
            <person name="Zerillo M.M."/>
            <person name="Beakes G.W."/>
            <person name="Boore J.L."/>
            <person name="Busam D."/>
            <person name="Dumas B."/>
            <person name="Ferriera S."/>
            <person name="Fuerstenberg S.I."/>
            <person name="Gachon C.M."/>
            <person name="Gaulin E."/>
            <person name="Govers F."/>
            <person name="Grenville-Briggs L."/>
            <person name="Horner N."/>
            <person name="Hostetler J."/>
            <person name="Jiang R.H."/>
            <person name="Johnson J."/>
            <person name="Krajaejun T."/>
            <person name="Lin H."/>
            <person name="Meijer H.J."/>
            <person name="Moore B."/>
            <person name="Morris P."/>
            <person name="Phuntmart V."/>
            <person name="Puiu D."/>
            <person name="Shetty J."/>
            <person name="Stajich J.E."/>
            <person name="Tripathy S."/>
            <person name="Wawra S."/>
            <person name="van West P."/>
            <person name="Whitty B.R."/>
            <person name="Coutinho P.M."/>
            <person name="Henrissat B."/>
            <person name="Martin F."/>
            <person name="Thomas P.D."/>
            <person name="Tyler B.M."/>
            <person name="De Vries R.P."/>
            <person name="Kamoun S."/>
            <person name="Yandell M."/>
            <person name="Tisserat N."/>
            <person name="Buell C.R."/>
        </authorList>
    </citation>
    <scope>NUCLEOTIDE SEQUENCE</scope>
    <source>
        <strain evidence="3">DAOM:BR144</strain>
    </source>
</reference>
<dbReference type="EnsemblProtists" id="PYU1_T012178">
    <property type="protein sequence ID" value="PYU1_T012178"/>
    <property type="gene ID" value="PYU1_G012152"/>
</dbReference>
<sequence>MTICHEYFRHFERGYDPNSFELASRSVAACAFMQSVVEEDVICRDFRGRDAFLKQWLQYTTSYENFSSHMCSVTLVDEEDRFISIRSMAEMRFVFNNFSLKVLYPHFYHQMQHDPQAKAIGDKLLGKECRISFDLVLHFNQHGKIFSHESRVHLASALLDMISDPFAVMKVLNASLMTEDGHWKTPNNDIQEKRNELPKSIL</sequence>